<evidence type="ECO:0000256" key="9">
    <source>
        <dbReference type="RuleBase" id="RU000492"/>
    </source>
</evidence>
<evidence type="ECO:0000259" key="13">
    <source>
        <dbReference type="PROSITE" id="PS51192"/>
    </source>
</evidence>
<evidence type="ECO:0000256" key="4">
    <source>
        <dbReference type="ARBA" id="ARBA00022806"/>
    </source>
</evidence>
<reference evidence="16" key="1">
    <citation type="submission" date="2021-01" db="EMBL/GenBank/DDBJ databases">
        <authorList>
            <person name="Corre E."/>
            <person name="Pelletier E."/>
            <person name="Niang G."/>
            <person name="Scheremetjew M."/>
            <person name="Finn R."/>
            <person name="Kale V."/>
            <person name="Holt S."/>
            <person name="Cochrane G."/>
            <person name="Meng A."/>
            <person name="Brown T."/>
            <person name="Cohen L."/>
        </authorList>
    </citation>
    <scope>NUCLEOTIDE SEQUENCE</scope>
    <source>
        <strain evidence="16">ATCC 50979</strain>
    </source>
</reference>
<dbReference type="GO" id="GO:0008270">
    <property type="term" value="F:zinc ion binding"/>
    <property type="evidence" value="ECO:0007669"/>
    <property type="project" value="UniProtKB-KW"/>
</dbReference>
<comment type="domain">
    <text evidence="10">The Q motif is unique to and characteristic of the DEAD box family of RNA helicases and controls ATP binding and hydrolysis.</text>
</comment>
<dbReference type="SUPFAM" id="SSF52540">
    <property type="entry name" value="P-loop containing nucleoside triphosphate hydrolases"/>
    <property type="match status" value="2"/>
</dbReference>
<dbReference type="SMART" id="SM00343">
    <property type="entry name" value="ZnF_C2HC"/>
    <property type="match status" value="1"/>
</dbReference>
<evidence type="ECO:0000256" key="3">
    <source>
        <dbReference type="ARBA" id="ARBA00022801"/>
    </source>
</evidence>
<comment type="function">
    <text evidence="10">RNA helicase.</text>
</comment>
<dbReference type="Pfam" id="PF00271">
    <property type="entry name" value="Helicase_C"/>
    <property type="match status" value="1"/>
</dbReference>
<dbReference type="InterPro" id="IPR001878">
    <property type="entry name" value="Znf_CCHC"/>
</dbReference>
<name>A0A7S1VLE9_9EUKA</name>
<comment type="similarity">
    <text evidence="1">Belongs to the DEAD box helicase family. DDX4/VASA subfamily.</text>
</comment>
<dbReference type="PROSITE" id="PS51192">
    <property type="entry name" value="HELICASE_ATP_BIND_1"/>
    <property type="match status" value="1"/>
</dbReference>
<dbReference type="GO" id="GO:0005524">
    <property type="term" value="F:ATP binding"/>
    <property type="evidence" value="ECO:0007669"/>
    <property type="project" value="UniProtKB-UniRule"/>
</dbReference>
<keyword evidence="7" id="KW-0479">Metal-binding</keyword>
<sequence>MPPKNRGCFGCGETGHMRRDCPTNAGVSAAPPRGRQPDTKKRPGAPGPERQPVIAKRPAAQHVEASRSVKEASSPHASGRTFASLPLSPFLQQAISSKFGFTFCTPIQGEAIPAALAKAGTADIVARARTGSGKTLAFLLPALELASAGGFLNSACSIVVLSPTRELAYQIGAEAKTLGLVKVVTVVGGTNVRSDVSALGLGGGGGGGGGRQLPTLLVGTPGRMQDLLANNGLGRGMPDFAKILVLDEADRLLDMGFRPEIMRILSYLPPPAKRFTMLFSATFPTELAELTKVALRPNFEKIMSPEVADGSGASSVQPIPQQGLTAPQHLFMEALLSILEARPHATKVMAFFVTARLTQYFAQVMSSMRLPGVVVYEMHSRKSMGHRTKESAKFRSASSDGSKRHIMFTSDVSARGMDYPNVDLVVQLGLPADSASYTHRIGRTSRAGAQGEAILVVANNGEVGAARARVKAPGSEKMAWHTLAATEPRADVQRACAAQGKQINGQAYQSWLGFYNSHLKALRWDKHTLVANGNRWAMDQLGVSEPPALQKRTVGKMGLKGVPGLRVE</sequence>
<dbReference type="SMART" id="SM00487">
    <property type="entry name" value="DEXDc"/>
    <property type="match status" value="1"/>
</dbReference>
<dbReference type="InterPro" id="IPR014014">
    <property type="entry name" value="RNA_helicase_DEAD_Q_motif"/>
</dbReference>
<keyword evidence="7" id="KW-0863">Zinc-finger</keyword>
<feature type="domain" description="DEAD-box RNA helicase Q" evidence="15">
    <location>
        <begin position="80"/>
        <end position="109"/>
    </location>
</feature>
<dbReference type="Gene3D" id="3.40.50.300">
    <property type="entry name" value="P-loop containing nucleotide triphosphate hydrolases"/>
    <property type="match status" value="2"/>
</dbReference>
<gene>
    <name evidence="16" type="ORF">SSP0437_LOCUS8901</name>
</gene>
<dbReference type="GO" id="GO:0016787">
    <property type="term" value="F:hydrolase activity"/>
    <property type="evidence" value="ECO:0007669"/>
    <property type="project" value="UniProtKB-KW"/>
</dbReference>
<keyword evidence="5 9" id="KW-0067">ATP-binding</keyword>
<feature type="domain" description="Helicase C-terminal" evidence="14">
    <location>
        <begin position="331"/>
        <end position="491"/>
    </location>
</feature>
<evidence type="ECO:0000256" key="10">
    <source>
        <dbReference type="RuleBase" id="RU365068"/>
    </source>
</evidence>
<feature type="domain" description="Helicase ATP-binding" evidence="13">
    <location>
        <begin position="115"/>
        <end position="301"/>
    </location>
</feature>
<keyword evidence="4 9" id="KW-0347">Helicase</keyword>
<evidence type="ECO:0000256" key="7">
    <source>
        <dbReference type="PROSITE-ProRule" id="PRU00047"/>
    </source>
</evidence>
<dbReference type="EMBL" id="HBGL01011416">
    <property type="protein sequence ID" value="CAD9302360.1"/>
    <property type="molecule type" value="Transcribed_RNA"/>
</dbReference>
<evidence type="ECO:0000256" key="2">
    <source>
        <dbReference type="ARBA" id="ARBA00022741"/>
    </source>
</evidence>
<evidence type="ECO:0000259" key="14">
    <source>
        <dbReference type="PROSITE" id="PS51194"/>
    </source>
</evidence>
<proteinExistence type="inferred from homology"/>
<dbReference type="GO" id="GO:0003724">
    <property type="term" value="F:RNA helicase activity"/>
    <property type="evidence" value="ECO:0007669"/>
    <property type="project" value="UniProtKB-EC"/>
</dbReference>
<evidence type="ECO:0000256" key="8">
    <source>
        <dbReference type="PROSITE-ProRule" id="PRU00552"/>
    </source>
</evidence>
<dbReference type="PROSITE" id="PS00039">
    <property type="entry name" value="DEAD_ATP_HELICASE"/>
    <property type="match status" value="1"/>
</dbReference>
<feature type="region of interest" description="Disordered" evidence="11">
    <location>
        <begin position="1"/>
        <end position="59"/>
    </location>
</feature>
<evidence type="ECO:0000256" key="6">
    <source>
        <dbReference type="ARBA" id="ARBA00022884"/>
    </source>
</evidence>
<dbReference type="AlphaFoldDB" id="A0A7S1VLE9"/>
<dbReference type="Pfam" id="PF00098">
    <property type="entry name" value="zf-CCHC"/>
    <property type="match status" value="1"/>
</dbReference>
<evidence type="ECO:0000256" key="5">
    <source>
        <dbReference type="ARBA" id="ARBA00022840"/>
    </source>
</evidence>
<dbReference type="InterPro" id="IPR001650">
    <property type="entry name" value="Helicase_C-like"/>
</dbReference>
<evidence type="ECO:0000313" key="16">
    <source>
        <dbReference type="EMBL" id="CAD9302360.1"/>
    </source>
</evidence>
<accession>A0A7S1VLE9</accession>
<feature type="domain" description="CCHC-type" evidence="12">
    <location>
        <begin position="8"/>
        <end position="22"/>
    </location>
</feature>
<evidence type="ECO:0000256" key="1">
    <source>
        <dbReference type="ARBA" id="ARBA00010132"/>
    </source>
</evidence>
<comment type="catalytic activity">
    <reaction evidence="10">
        <text>ATP + H2O = ADP + phosphate + H(+)</text>
        <dbReference type="Rhea" id="RHEA:13065"/>
        <dbReference type="ChEBI" id="CHEBI:15377"/>
        <dbReference type="ChEBI" id="CHEBI:15378"/>
        <dbReference type="ChEBI" id="CHEBI:30616"/>
        <dbReference type="ChEBI" id="CHEBI:43474"/>
        <dbReference type="ChEBI" id="CHEBI:456216"/>
        <dbReference type="EC" id="3.6.4.13"/>
    </reaction>
</comment>
<dbReference type="EC" id="3.6.4.13" evidence="10"/>
<dbReference type="SMART" id="SM00490">
    <property type="entry name" value="HELICc"/>
    <property type="match status" value="1"/>
</dbReference>
<keyword evidence="6 10" id="KW-0694">RNA-binding</keyword>
<dbReference type="Pfam" id="PF00270">
    <property type="entry name" value="DEAD"/>
    <property type="match status" value="1"/>
</dbReference>
<dbReference type="PROSITE" id="PS50158">
    <property type="entry name" value="ZF_CCHC"/>
    <property type="match status" value="1"/>
</dbReference>
<dbReference type="SUPFAM" id="SSF57756">
    <property type="entry name" value="Retrovirus zinc finger-like domains"/>
    <property type="match status" value="1"/>
</dbReference>
<evidence type="ECO:0000259" key="12">
    <source>
        <dbReference type="PROSITE" id="PS50158"/>
    </source>
</evidence>
<evidence type="ECO:0000256" key="11">
    <source>
        <dbReference type="SAM" id="MobiDB-lite"/>
    </source>
</evidence>
<dbReference type="PROSITE" id="PS51195">
    <property type="entry name" value="Q_MOTIF"/>
    <property type="match status" value="1"/>
</dbReference>
<dbReference type="InterPro" id="IPR011545">
    <property type="entry name" value="DEAD/DEAH_box_helicase_dom"/>
</dbReference>
<protein>
    <recommendedName>
        <fullName evidence="10">ATP-dependent RNA helicase</fullName>
        <ecNumber evidence="10">3.6.4.13</ecNumber>
    </recommendedName>
</protein>
<dbReference type="PROSITE" id="PS51194">
    <property type="entry name" value="HELICASE_CTER"/>
    <property type="match status" value="1"/>
</dbReference>
<dbReference type="GO" id="GO:0003723">
    <property type="term" value="F:RNA binding"/>
    <property type="evidence" value="ECO:0007669"/>
    <property type="project" value="UniProtKB-UniRule"/>
</dbReference>
<dbReference type="InterPro" id="IPR027417">
    <property type="entry name" value="P-loop_NTPase"/>
</dbReference>
<keyword evidence="2 9" id="KW-0547">Nucleotide-binding</keyword>
<evidence type="ECO:0000259" key="15">
    <source>
        <dbReference type="PROSITE" id="PS51195"/>
    </source>
</evidence>
<dbReference type="InterPro" id="IPR000629">
    <property type="entry name" value="RNA-helicase_DEAD-box_CS"/>
</dbReference>
<dbReference type="InterPro" id="IPR014001">
    <property type="entry name" value="Helicase_ATP-bd"/>
</dbReference>
<dbReference type="PANTHER" id="PTHR24031">
    <property type="entry name" value="RNA HELICASE"/>
    <property type="match status" value="1"/>
</dbReference>
<dbReference type="InterPro" id="IPR036875">
    <property type="entry name" value="Znf_CCHC_sf"/>
</dbReference>
<keyword evidence="7" id="KW-0862">Zinc</keyword>
<organism evidence="16">
    <name type="scientific">Sexangularia sp. CB-2014</name>
    <dbReference type="NCBI Taxonomy" id="1486929"/>
    <lineage>
        <taxon>Eukaryota</taxon>
        <taxon>Amoebozoa</taxon>
        <taxon>Tubulinea</taxon>
        <taxon>Elardia</taxon>
        <taxon>Arcellinida</taxon>
        <taxon>Arcellinida incertae sedis</taxon>
        <taxon>Sexangularia</taxon>
    </lineage>
</organism>
<keyword evidence="3 9" id="KW-0378">Hydrolase</keyword>
<dbReference type="CDD" id="cd18787">
    <property type="entry name" value="SF2_C_DEAD"/>
    <property type="match status" value="1"/>
</dbReference>
<dbReference type="Gene3D" id="4.10.60.10">
    <property type="entry name" value="Zinc finger, CCHC-type"/>
    <property type="match status" value="1"/>
</dbReference>
<feature type="short sequence motif" description="Q motif" evidence="8">
    <location>
        <begin position="80"/>
        <end position="109"/>
    </location>
</feature>